<accession>A0A7W7I3X5</accession>
<feature type="signal peptide" evidence="5">
    <location>
        <begin position="1"/>
        <end position="20"/>
    </location>
</feature>
<dbReference type="InterPro" id="IPR000269">
    <property type="entry name" value="Cu_amine_oxidase"/>
</dbReference>
<evidence type="ECO:0000256" key="3">
    <source>
        <dbReference type="RuleBase" id="RU000672"/>
    </source>
</evidence>
<dbReference type="InterPro" id="IPR015798">
    <property type="entry name" value="Cu_amine_oxidase_C"/>
</dbReference>
<keyword evidence="1 3" id="KW-0801">TPQ</keyword>
<keyword evidence="3" id="KW-0186">Copper</keyword>
<reference evidence="7 8" key="1">
    <citation type="submission" date="2020-08" db="EMBL/GenBank/DDBJ databases">
        <title>Sequencing the genomes of 1000 actinobacteria strains.</title>
        <authorList>
            <person name="Klenk H.-P."/>
        </authorList>
    </citation>
    <scope>NUCLEOTIDE SEQUENCE [LARGE SCALE GENOMIC DNA]</scope>
    <source>
        <strain evidence="7 8">DSM 43149</strain>
    </source>
</reference>
<keyword evidence="3 7" id="KW-0560">Oxidoreductase</keyword>
<comment type="cofactor">
    <cofactor evidence="3">
        <name>Cu cation</name>
        <dbReference type="ChEBI" id="CHEBI:23378"/>
    </cofactor>
    <text evidence="3">Contains 1 topaquinone per subunit.</text>
</comment>
<feature type="region of interest" description="Disordered" evidence="4">
    <location>
        <begin position="398"/>
        <end position="458"/>
    </location>
</feature>
<evidence type="ECO:0000256" key="1">
    <source>
        <dbReference type="PIRSR" id="PIRSR600269-50"/>
    </source>
</evidence>
<dbReference type="GO" id="GO:0048038">
    <property type="term" value="F:quinone binding"/>
    <property type="evidence" value="ECO:0007669"/>
    <property type="project" value="InterPro"/>
</dbReference>
<organism evidence="7 8">
    <name type="scientific">Actinoplanes digitatis</name>
    <dbReference type="NCBI Taxonomy" id="1868"/>
    <lineage>
        <taxon>Bacteria</taxon>
        <taxon>Bacillati</taxon>
        <taxon>Actinomycetota</taxon>
        <taxon>Actinomycetes</taxon>
        <taxon>Micromonosporales</taxon>
        <taxon>Micromonosporaceae</taxon>
        <taxon>Actinoplanes</taxon>
    </lineage>
</organism>
<dbReference type="InterPro" id="IPR036460">
    <property type="entry name" value="Cu_amine_oxidase_C_sf"/>
</dbReference>
<gene>
    <name evidence="7" type="ORF">BJ971_006382</name>
</gene>
<dbReference type="Proteomes" id="UP000578112">
    <property type="component" value="Unassembled WGS sequence"/>
</dbReference>
<evidence type="ECO:0000256" key="4">
    <source>
        <dbReference type="SAM" id="MobiDB-lite"/>
    </source>
</evidence>
<feature type="chain" id="PRO_5038446933" description="Amine oxidase" evidence="5">
    <location>
        <begin position="21"/>
        <end position="458"/>
    </location>
</feature>
<feature type="active site" description="Proton acceptor" evidence="1">
    <location>
        <position position="96"/>
    </location>
</feature>
<keyword evidence="3" id="KW-0479">Metal-binding</keyword>
<feature type="modified residue" description="2',4',5'-topaquinone" evidence="2">
    <location>
        <position position="174"/>
    </location>
</feature>
<evidence type="ECO:0000259" key="6">
    <source>
        <dbReference type="Pfam" id="PF01179"/>
    </source>
</evidence>
<evidence type="ECO:0000313" key="8">
    <source>
        <dbReference type="Proteomes" id="UP000578112"/>
    </source>
</evidence>
<protein>
    <recommendedName>
        <fullName evidence="3">Amine oxidase</fullName>
        <ecNumber evidence="3">1.4.3.-</ecNumber>
    </recommendedName>
</protein>
<feature type="active site" description="Schiff-base intermediate with substrate; via topaquinone" evidence="1">
    <location>
        <position position="174"/>
    </location>
</feature>
<dbReference type="GO" id="GO:0008131">
    <property type="term" value="F:primary methylamine oxidase activity"/>
    <property type="evidence" value="ECO:0007669"/>
    <property type="project" value="InterPro"/>
</dbReference>
<feature type="compositionally biased region" description="Low complexity" evidence="4">
    <location>
        <begin position="423"/>
        <end position="432"/>
    </location>
</feature>
<proteinExistence type="inferred from homology"/>
<feature type="compositionally biased region" description="Low complexity" evidence="4">
    <location>
        <begin position="449"/>
        <end position="458"/>
    </location>
</feature>
<dbReference type="Pfam" id="PF01179">
    <property type="entry name" value="Cu_amine_oxid"/>
    <property type="match status" value="1"/>
</dbReference>
<dbReference type="SUPFAM" id="SSF49998">
    <property type="entry name" value="Amine oxidase catalytic domain"/>
    <property type="match status" value="1"/>
</dbReference>
<dbReference type="RefSeq" id="WP_239087379.1">
    <property type="nucleotide sequence ID" value="NZ_BOMK01000021.1"/>
</dbReference>
<comment type="caution">
    <text evidence="7">The sequence shown here is derived from an EMBL/GenBank/DDBJ whole genome shotgun (WGS) entry which is preliminary data.</text>
</comment>
<feature type="compositionally biased region" description="Pro residues" evidence="4">
    <location>
        <begin position="433"/>
        <end position="448"/>
    </location>
</feature>
<evidence type="ECO:0000256" key="5">
    <source>
        <dbReference type="SAM" id="SignalP"/>
    </source>
</evidence>
<dbReference type="GO" id="GO:0009308">
    <property type="term" value="P:amine metabolic process"/>
    <property type="evidence" value="ECO:0007669"/>
    <property type="project" value="UniProtKB-UniRule"/>
</dbReference>
<dbReference type="PANTHER" id="PTHR10638">
    <property type="entry name" value="COPPER AMINE OXIDASE"/>
    <property type="match status" value="1"/>
</dbReference>
<dbReference type="AlphaFoldDB" id="A0A7W7I3X5"/>
<feature type="domain" description="Copper amine oxidase catalytic" evidence="6">
    <location>
        <begin position="43"/>
        <end position="398"/>
    </location>
</feature>
<comment type="PTM">
    <text evidence="2 3">Topaquinone (TPQ) is generated by copper-dependent autoxidation of a specific tyrosyl residue.</text>
</comment>
<dbReference type="EMBL" id="JACHNH010000001">
    <property type="protein sequence ID" value="MBB4765826.1"/>
    <property type="molecule type" value="Genomic_DNA"/>
</dbReference>
<sequence length="458" mass="49380">MAAALLTAATVATGVPSAAAAAPAPAPCAAPNMVKETLPNGTTWQMCWRMHDKAGLILDKVFISGKRDPQPVQVLESIRLAQLNVPYDSGDTEYNDLTSFGFGGWSLQTLTGDDCKGGSARVGSDGSEDPERRKVLCVSAEQAGLAYRSADDDPVLSKAGQDLVLRAISKVGWYEYVTEYRFHDDGQISARLGATGDLAPGEYLNADRGWPIGKGARDFAAMHYHSAFWRVDFNIGGKGGEQVEQFDTKLDGQGGATAKLKTTRTAIAKEGTFNKVNQRWWRVVSPKSKNEDGHKRSYELATGADDRYEGHPETKPDVTFTEKNLCEKWASDNAQDPECPAGNRTIIDFAKDKATLTDPVMWVRVGFHHVPRDEDQSPMPLHWQGFDLLPRDFTAQNRLTPDSRAGVNGQAPEPTDPAEEPSTPASGGVTVPPVTPPASPSSPSPSVPSSPSASSNLR</sequence>
<comment type="similarity">
    <text evidence="3">Belongs to the copper/topaquinone oxidase family.</text>
</comment>
<keyword evidence="8" id="KW-1185">Reference proteome</keyword>
<dbReference type="GO" id="GO:0005507">
    <property type="term" value="F:copper ion binding"/>
    <property type="evidence" value="ECO:0007669"/>
    <property type="project" value="InterPro"/>
</dbReference>
<dbReference type="EC" id="1.4.3.-" evidence="3"/>
<keyword evidence="5" id="KW-0732">Signal</keyword>
<evidence type="ECO:0000313" key="7">
    <source>
        <dbReference type="EMBL" id="MBB4765826.1"/>
    </source>
</evidence>
<dbReference type="Gene3D" id="2.70.98.20">
    <property type="entry name" value="Copper amine oxidase, catalytic domain"/>
    <property type="match status" value="1"/>
</dbReference>
<evidence type="ECO:0000256" key="2">
    <source>
        <dbReference type="PIRSR" id="PIRSR600269-51"/>
    </source>
</evidence>
<name>A0A7W7I3X5_9ACTN</name>